<organism evidence="1 2">
    <name type="scientific">Klebsiella quasipneumoniae</name>
    <dbReference type="NCBI Taxonomy" id="1463165"/>
    <lineage>
        <taxon>Bacteria</taxon>
        <taxon>Pseudomonadati</taxon>
        <taxon>Pseudomonadota</taxon>
        <taxon>Gammaproteobacteria</taxon>
        <taxon>Enterobacterales</taxon>
        <taxon>Enterobacteriaceae</taxon>
        <taxon>Klebsiella/Raoultella group</taxon>
        <taxon>Klebsiella</taxon>
        <taxon>Klebsiella pneumoniae complex</taxon>
    </lineage>
</organism>
<dbReference type="EMBL" id="UFBM01000101">
    <property type="protein sequence ID" value="SSG11365.1"/>
    <property type="molecule type" value="Genomic_DNA"/>
</dbReference>
<evidence type="ECO:0000313" key="2">
    <source>
        <dbReference type="Proteomes" id="UP000252079"/>
    </source>
</evidence>
<dbReference type="AlphaFoldDB" id="A0ABD7NAV7"/>
<gene>
    <name evidence="1" type="ORF">SAMEA23995918_05628</name>
</gene>
<dbReference type="RefSeq" id="WP_114260894.1">
    <property type="nucleotide sequence ID" value="NZ_JACNWG010000026.1"/>
</dbReference>
<accession>A0ABD7NAV7</accession>
<dbReference type="Proteomes" id="UP000252079">
    <property type="component" value="Unassembled WGS sequence"/>
</dbReference>
<name>A0ABD7NAV7_9ENTR</name>
<reference evidence="1 2" key="1">
    <citation type="submission" date="2018-07" db="EMBL/GenBank/DDBJ databases">
        <authorList>
            <consortium name="Pathogen Informatics"/>
        </authorList>
    </citation>
    <scope>NUCLEOTIDE SEQUENCE [LARGE SCALE GENOMIC DNA]</scope>
    <source>
        <strain evidence="1 2">4300STDY6636950</strain>
    </source>
</reference>
<proteinExistence type="predicted"/>
<protein>
    <submittedName>
        <fullName evidence="1">Uncharacterized protein</fullName>
    </submittedName>
</protein>
<evidence type="ECO:0000313" key="1">
    <source>
        <dbReference type="EMBL" id="SSG11365.1"/>
    </source>
</evidence>
<comment type="caution">
    <text evidence="1">The sequence shown here is derived from an EMBL/GenBank/DDBJ whole genome shotgun (WGS) entry which is preliminary data.</text>
</comment>
<sequence>MKSKTGDSWAEFFAEVERETDKEIAEVSRQLALSEEEDKALLASLEAEPLPELELELELDLELDLLDIDFDW</sequence>